<feature type="compositionally biased region" description="Basic and acidic residues" evidence="3">
    <location>
        <begin position="9"/>
        <end position="20"/>
    </location>
</feature>
<dbReference type="PROSITE" id="PS50043">
    <property type="entry name" value="HTH_LUXR_2"/>
    <property type="match status" value="1"/>
</dbReference>
<dbReference type="InterPro" id="IPR000792">
    <property type="entry name" value="Tscrpt_reg_LuxR_C"/>
</dbReference>
<evidence type="ECO:0000256" key="2">
    <source>
        <dbReference type="ARBA" id="ARBA00022840"/>
    </source>
</evidence>
<dbReference type="SUPFAM" id="SSF46894">
    <property type="entry name" value="C-terminal effector domain of the bipartite response regulators"/>
    <property type="match status" value="1"/>
</dbReference>
<organism evidence="5 6">
    <name type="scientific">Nocardioides humilatus</name>
    <dbReference type="NCBI Taxonomy" id="2607660"/>
    <lineage>
        <taxon>Bacteria</taxon>
        <taxon>Bacillati</taxon>
        <taxon>Actinomycetota</taxon>
        <taxon>Actinomycetes</taxon>
        <taxon>Propionibacteriales</taxon>
        <taxon>Nocardioidaceae</taxon>
        <taxon>Nocardioides</taxon>
    </lineage>
</organism>
<dbReference type="Gene3D" id="1.10.10.10">
    <property type="entry name" value="Winged helix-like DNA-binding domain superfamily/Winged helix DNA-binding domain"/>
    <property type="match status" value="1"/>
</dbReference>
<dbReference type="SUPFAM" id="SSF48452">
    <property type="entry name" value="TPR-like"/>
    <property type="match status" value="2"/>
</dbReference>
<dbReference type="GO" id="GO:0006355">
    <property type="term" value="P:regulation of DNA-templated transcription"/>
    <property type="evidence" value="ECO:0007669"/>
    <property type="project" value="InterPro"/>
</dbReference>
<dbReference type="Pfam" id="PF00196">
    <property type="entry name" value="GerE"/>
    <property type="match status" value="1"/>
</dbReference>
<dbReference type="Gene3D" id="3.40.50.300">
    <property type="entry name" value="P-loop containing nucleotide triphosphate hydrolases"/>
    <property type="match status" value="1"/>
</dbReference>
<dbReference type="SMART" id="SM00421">
    <property type="entry name" value="HTH_LUXR"/>
    <property type="match status" value="1"/>
</dbReference>
<proteinExistence type="predicted"/>
<evidence type="ECO:0000313" key="6">
    <source>
        <dbReference type="Proteomes" id="UP000325003"/>
    </source>
</evidence>
<dbReference type="EMBL" id="VUJV01000001">
    <property type="protein sequence ID" value="KAA1421619.1"/>
    <property type="molecule type" value="Genomic_DNA"/>
</dbReference>
<protein>
    <submittedName>
        <fullName evidence="5">AAA family ATPase</fullName>
    </submittedName>
</protein>
<feature type="domain" description="HTH luxR-type" evidence="4">
    <location>
        <begin position="1005"/>
        <end position="1070"/>
    </location>
</feature>
<reference evidence="5 6" key="1">
    <citation type="submission" date="2019-09" db="EMBL/GenBank/DDBJ databases">
        <title>Nocardioides panacisoli sp. nov., isolated from the soil of a ginseng field.</title>
        <authorList>
            <person name="Cho C."/>
        </authorList>
    </citation>
    <scope>NUCLEOTIDE SEQUENCE [LARGE SCALE GENOMIC DNA]</scope>
    <source>
        <strain evidence="5 6">BN130099</strain>
    </source>
</reference>
<evidence type="ECO:0000256" key="1">
    <source>
        <dbReference type="ARBA" id="ARBA00022741"/>
    </source>
</evidence>
<dbReference type="GO" id="GO:0004016">
    <property type="term" value="F:adenylate cyclase activity"/>
    <property type="evidence" value="ECO:0007669"/>
    <property type="project" value="TreeGrafter"/>
</dbReference>
<dbReference type="PROSITE" id="PS00622">
    <property type="entry name" value="HTH_LUXR_1"/>
    <property type="match status" value="1"/>
</dbReference>
<comment type="caution">
    <text evidence="5">The sequence shown here is derived from an EMBL/GenBank/DDBJ whole genome shotgun (WGS) entry which is preliminary data.</text>
</comment>
<reference evidence="5 6" key="2">
    <citation type="submission" date="2019-09" db="EMBL/GenBank/DDBJ databases">
        <authorList>
            <person name="Jin C."/>
        </authorList>
    </citation>
    <scope>NUCLEOTIDE SEQUENCE [LARGE SCALE GENOMIC DNA]</scope>
    <source>
        <strain evidence="5 6">BN130099</strain>
    </source>
</reference>
<dbReference type="PANTHER" id="PTHR16305:SF35">
    <property type="entry name" value="TRANSCRIPTIONAL ACTIVATOR DOMAIN"/>
    <property type="match status" value="1"/>
</dbReference>
<evidence type="ECO:0000256" key="3">
    <source>
        <dbReference type="SAM" id="MobiDB-lite"/>
    </source>
</evidence>
<dbReference type="InterPro" id="IPR016032">
    <property type="entry name" value="Sig_transdc_resp-reg_C-effctor"/>
</dbReference>
<dbReference type="InterPro" id="IPR041664">
    <property type="entry name" value="AAA_16"/>
</dbReference>
<dbReference type="GO" id="GO:0003677">
    <property type="term" value="F:DNA binding"/>
    <property type="evidence" value="ECO:0007669"/>
    <property type="project" value="InterPro"/>
</dbReference>
<dbReference type="AlphaFoldDB" id="A0A5B1LPN8"/>
<keyword evidence="2" id="KW-0067">ATP-binding</keyword>
<dbReference type="GO" id="GO:0005737">
    <property type="term" value="C:cytoplasm"/>
    <property type="evidence" value="ECO:0007669"/>
    <property type="project" value="TreeGrafter"/>
</dbReference>
<dbReference type="Proteomes" id="UP000325003">
    <property type="component" value="Unassembled WGS sequence"/>
</dbReference>
<evidence type="ECO:0000259" key="4">
    <source>
        <dbReference type="PROSITE" id="PS50043"/>
    </source>
</evidence>
<dbReference type="Gene3D" id="1.25.40.10">
    <property type="entry name" value="Tetratricopeptide repeat domain"/>
    <property type="match status" value="1"/>
</dbReference>
<dbReference type="InterPro" id="IPR036388">
    <property type="entry name" value="WH-like_DNA-bd_sf"/>
</dbReference>
<dbReference type="PANTHER" id="PTHR16305">
    <property type="entry name" value="TESTICULAR SOLUBLE ADENYLYL CYCLASE"/>
    <property type="match status" value="1"/>
</dbReference>
<gene>
    <name evidence="5" type="ORF">F0U44_04910</name>
</gene>
<keyword evidence="1" id="KW-0547">Nucleotide-binding</keyword>
<keyword evidence="6" id="KW-1185">Reference proteome</keyword>
<dbReference type="CDD" id="cd06170">
    <property type="entry name" value="LuxR_C_like"/>
    <property type="match status" value="1"/>
</dbReference>
<sequence length="1073" mass="114581">MSSETNPGAHHEPLLHRSRDGLPQAADAQGDRRPPGQPFAFVVAAPRGRLGEDRLNRPPGTRPAVVSSSHLHDPAMTQTEIIAPLSALGTMMEPVAAHTSRTLVGRDAELEQLCDVLGVRAHGDHHGVVLLSGDAGVGKTRLLIELRDQAQAAGWRIVAGHCLDFGDSALPYLPFSELLGRFDAELPEVVEAISARHPAIGRLQPGRRVRTSGDTSADGERGADRGELFDAVHALLEAAAADAPLILVIEDTHWADQSTRDLLGFLFTRDFANPVALVASYRSDDLHRRHPLRRQVAEWSRLQAVTRLALSPLPDDAVRELIAELASERLGERELVEIISRAEGNAFFVEELVASGAGEWVPDDLADLLLVRLDRLSDEARQVVRIASVAGRKVSHNLLEAAAGLPAAELDAGIRQAVEMNILVAGSKTYEFRHALLGEAVYDDLLPGERVRLHGAYVAALASGAGRGTSAEMARHARRAMDFDRAATADIEAGDEALSVGGPDEAARHYEHALELLEDAERADRLDLDVSKIVVRAADAHSASGDNQRAAGLLAEHLERLPADAPVAARARLLSHYALSLCIIETTLDPTTISEQALALAPVGESPLRAKVLATHARVLAGYDRLEEAETAATEALALAERLAMPVLASEVVTTLGTLRFKRGDGTGDAVRGALEDAVRRAREAGAVSAELRALFLLGRSYQEAADWEEAARWFAEAVDRGVAVGLPWAPYSIEARWQLGWVRYAQGQWDDALELVSIADDEGGPVIPRAIIEATRLAILATRGVDVSAELRRLRKVWSDEGGVAVFSAGIEIESAAQAGDLASAIAAYDDVVGVLSRIWTEHFPARVRLAAQAVGAIARVLPATSAGDRPQVLERAATLRAEGDLVAERFVSSGAAWGPEGQAWGLRLAAEHLRARWVGGVDPPERDELVAAWAATVAAFEQLDSVPELAKARTTYSGILRLLGDTALSREQGDLARAAAHQLGATVLLDELQASGSAPARATTAAPTRLTAREREILRLVAEGRSNGEIGRQLFISTKTVSVHVSNILGKLGAAGRTEAAAIARRDGLLG</sequence>
<dbReference type="PRINTS" id="PR00038">
    <property type="entry name" value="HTHLUXR"/>
</dbReference>
<feature type="region of interest" description="Disordered" evidence="3">
    <location>
        <begin position="1"/>
        <end position="73"/>
    </location>
</feature>
<dbReference type="SUPFAM" id="SSF52540">
    <property type="entry name" value="P-loop containing nucleoside triphosphate hydrolases"/>
    <property type="match status" value="1"/>
</dbReference>
<dbReference type="Pfam" id="PF13191">
    <property type="entry name" value="AAA_16"/>
    <property type="match status" value="1"/>
</dbReference>
<dbReference type="InterPro" id="IPR027417">
    <property type="entry name" value="P-loop_NTPase"/>
</dbReference>
<name>A0A5B1LPN8_9ACTN</name>
<accession>A0A5B1LPN8</accession>
<dbReference type="GO" id="GO:0005524">
    <property type="term" value="F:ATP binding"/>
    <property type="evidence" value="ECO:0007669"/>
    <property type="project" value="UniProtKB-KW"/>
</dbReference>
<dbReference type="InterPro" id="IPR011990">
    <property type="entry name" value="TPR-like_helical_dom_sf"/>
</dbReference>
<evidence type="ECO:0000313" key="5">
    <source>
        <dbReference type="EMBL" id="KAA1421619.1"/>
    </source>
</evidence>